<feature type="domain" description="Cupin type-2" evidence="1">
    <location>
        <begin position="50"/>
        <end position="109"/>
    </location>
</feature>
<dbReference type="SUPFAM" id="SSF51182">
    <property type="entry name" value="RmlC-like cupins"/>
    <property type="match status" value="1"/>
</dbReference>
<sequence>MTLLLLSAAISSAPINLENMVAPTDLDNVKVVQLASNQDASQFLIFIKKSVPLHLHKEHSEMVYIVDGEGKMQLGDKSFTIKKGDFVKIDENTPHGVTVTSPQPLKVLSTQTPEYFGKDKHPVTDHD</sequence>
<protein>
    <recommendedName>
        <fullName evidence="1">Cupin type-2 domain-containing protein</fullName>
    </recommendedName>
</protein>
<dbReference type="HOGENOM" id="CLU_1968708_0_0_6"/>
<name>A0A0A7EFH3_9GAMM</name>
<dbReference type="EMBL" id="CP009888">
    <property type="protein sequence ID" value="AIY64806.1"/>
    <property type="molecule type" value="Genomic_DNA"/>
</dbReference>
<keyword evidence="3" id="KW-1185">Reference proteome</keyword>
<evidence type="ECO:0000259" key="1">
    <source>
        <dbReference type="Pfam" id="PF07883"/>
    </source>
</evidence>
<dbReference type="eggNOG" id="COG0662">
    <property type="taxonomic scope" value="Bacteria"/>
</dbReference>
<dbReference type="Proteomes" id="UP000030341">
    <property type="component" value="Chromosome 1"/>
</dbReference>
<evidence type="ECO:0000313" key="2">
    <source>
        <dbReference type="EMBL" id="AIY64806.1"/>
    </source>
</evidence>
<dbReference type="Pfam" id="PF07883">
    <property type="entry name" value="Cupin_2"/>
    <property type="match status" value="1"/>
</dbReference>
<dbReference type="RefSeq" id="WP_038640120.1">
    <property type="nucleotide sequence ID" value="NZ_CP009888.1"/>
</dbReference>
<reference evidence="2 3" key="1">
    <citation type="submission" date="2014-11" db="EMBL/GenBank/DDBJ databases">
        <title>Complete Genome Sequence of Pseudoalteromonas sp. Strain OCN003 Isolated from Kaneohe Bay, Oahu, Hawaii.</title>
        <authorList>
            <person name="Beurmann S."/>
            <person name="Videau P."/>
            <person name="Ushijima B."/>
            <person name="Smith A.M."/>
            <person name="Aeby G.S."/>
            <person name="Callahan S.M."/>
            <person name="Belcaid M."/>
        </authorList>
    </citation>
    <scope>NUCLEOTIDE SEQUENCE [LARGE SCALE GENOMIC DNA]</scope>
    <source>
        <strain evidence="2 3">OCN003</strain>
    </source>
</reference>
<dbReference type="PANTHER" id="PTHR43346:SF1">
    <property type="entry name" value="QUERCETIN 2,3-DIOXYGENASE-RELATED"/>
    <property type="match status" value="1"/>
</dbReference>
<dbReference type="AlphaFoldDB" id="A0A0A7EFH3"/>
<dbReference type="STRING" id="1348114.OM33_06340"/>
<accession>A0A0A7EFH3</accession>
<dbReference type="PANTHER" id="PTHR43346">
    <property type="entry name" value="LIGAND BINDING DOMAIN PROTEIN, PUTATIVE (AFU_ORTHOLOGUE AFUA_6G14370)-RELATED"/>
    <property type="match status" value="1"/>
</dbReference>
<dbReference type="InterPro" id="IPR011051">
    <property type="entry name" value="RmlC_Cupin_sf"/>
</dbReference>
<dbReference type="KEGG" id="pseo:OM33_06340"/>
<dbReference type="Gene3D" id="2.60.120.10">
    <property type="entry name" value="Jelly Rolls"/>
    <property type="match status" value="1"/>
</dbReference>
<evidence type="ECO:0000313" key="3">
    <source>
        <dbReference type="Proteomes" id="UP000030341"/>
    </source>
</evidence>
<dbReference type="OrthoDB" id="6291529at2"/>
<dbReference type="InterPro" id="IPR013096">
    <property type="entry name" value="Cupin_2"/>
</dbReference>
<proteinExistence type="predicted"/>
<dbReference type="InterPro" id="IPR052538">
    <property type="entry name" value="Flavonoid_dioxygenase-like"/>
</dbReference>
<dbReference type="InterPro" id="IPR014710">
    <property type="entry name" value="RmlC-like_jellyroll"/>
</dbReference>
<organism evidence="2 3">
    <name type="scientific">Pseudoalteromonas piratica</name>
    <dbReference type="NCBI Taxonomy" id="1348114"/>
    <lineage>
        <taxon>Bacteria</taxon>
        <taxon>Pseudomonadati</taxon>
        <taxon>Pseudomonadota</taxon>
        <taxon>Gammaproteobacteria</taxon>
        <taxon>Alteromonadales</taxon>
        <taxon>Pseudoalteromonadaceae</taxon>
        <taxon>Pseudoalteromonas</taxon>
    </lineage>
</organism>
<gene>
    <name evidence="2" type="ORF">OM33_06340</name>
</gene>